<comment type="caution">
    <text evidence="1">The sequence shown here is derived from an EMBL/GenBank/DDBJ whole genome shotgun (WGS) entry which is preliminary data.</text>
</comment>
<reference evidence="1 2" key="1">
    <citation type="submission" date="2019-04" db="EMBL/GenBank/DDBJ databases">
        <authorList>
            <person name="Hwang J.C."/>
        </authorList>
    </citation>
    <scope>NUCLEOTIDE SEQUENCE [LARGE SCALE GENOMIC DNA]</scope>
    <source>
        <strain evidence="1 2">IMCC35001</strain>
    </source>
</reference>
<dbReference type="OrthoDB" id="8019720at2"/>
<keyword evidence="2" id="KW-1185">Reference proteome</keyword>
<evidence type="ECO:0000313" key="1">
    <source>
        <dbReference type="EMBL" id="TKB49953.1"/>
    </source>
</evidence>
<evidence type="ECO:0000313" key="2">
    <source>
        <dbReference type="Proteomes" id="UP000305674"/>
    </source>
</evidence>
<dbReference type="Proteomes" id="UP000305674">
    <property type="component" value="Unassembled WGS sequence"/>
</dbReference>
<gene>
    <name evidence="1" type="ORF">FCL40_07325</name>
</gene>
<organism evidence="1 2">
    <name type="scientific">Ferrimonas sediminicola</name>
    <dbReference type="NCBI Taxonomy" id="2569538"/>
    <lineage>
        <taxon>Bacteria</taxon>
        <taxon>Pseudomonadati</taxon>
        <taxon>Pseudomonadota</taxon>
        <taxon>Gammaproteobacteria</taxon>
        <taxon>Alteromonadales</taxon>
        <taxon>Ferrimonadaceae</taxon>
        <taxon>Ferrimonas</taxon>
    </lineage>
</organism>
<name>A0A4U1BG70_9GAMM</name>
<accession>A0A4U1BG70</accession>
<dbReference type="EMBL" id="SWCI01000003">
    <property type="protein sequence ID" value="TKB49953.1"/>
    <property type="molecule type" value="Genomic_DNA"/>
</dbReference>
<protein>
    <submittedName>
        <fullName evidence="1">Uncharacterized protein</fullName>
    </submittedName>
</protein>
<dbReference type="AlphaFoldDB" id="A0A4U1BG70"/>
<sequence length="62" mass="6888">MQQHRKIHFAPQITVIPSGNPEYDRSVAQEVTDILRRDLSGVLLGDEVALRADAALTDRSDT</sequence>
<proteinExistence type="predicted"/>